<dbReference type="EMBL" id="LN891026">
    <property type="protein sequence ID" value="CUS11286.1"/>
    <property type="molecule type" value="Genomic_DNA"/>
</dbReference>
<proteinExistence type="predicted"/>
<keyword evidence="3" id="KW-1185">Reference proteome</keyword>
<accession>A0A292PUR6</accession>
<organism evidence="2 3">
    <name type="scientific">Tuber aestivum</name>
    <name type="common">summer truffle</name>
    <dbReference type="NCBI Taxonomy" id="59557"/>
    <lineage>
        <taxon>Eukaryota</taxon>
        <taxon>Fungi</taxon>
        <taxon>Dikarya</taxon>
        <taxon>Ascomycota</taxon>
        <taxon>Pezizomycotina</taxon>
        <taxon>Pezizomycetes</taxon>
        <taxon>Pezizales</taxon>
        <taxon>Tuberaceae</taxon>
        <taxon>Tuber</taxon>
    </lineage>
</organism>
<evidence type="ECO:0000256" key="1">
    <source>
        <dbReference type="SAM" id="MobiDB-lite"/>
    </source>
</evidence>
<reference evidence="2" key="1">
    <citation type="submission" date="2015-10" db="EMBL/GenBank/DDBJ databases">
        <authorList>
            <person name="Regsiter A."/>
            <person name="william w."/>
        </authorList>
    </citation>
    <scope>NUCLEOTIDE SEQUENCE</scope>
    <source>
        <strain evidence="2">Montdore</strain>
    </source>
</reference>
<feature type="region of interest" description="Disordered" evidence="1">
    <location>
        <begin position="1"/>
        <end position="61"/>
    </location>
</feature>
<dbReference type="AlphaFoldDB" id="A0A292PUR6"/>
<protein>
    <submittedName>
        <fullName evidence="2">Uncharacterized protein</fullName>
    </submittedName>
</protein>
<sequence length="296" mass="32571">MRGKKHNDVTSDPVGTNVELTNRPGRGGNPQWARISPEGHADRVPTAKSGSAPGMGDPEKKDDARHLLQEAVHKEELSIGDGSEILVTKPGDLNIDGLRARIEALRKLYAAHDKSIPSRRNLLASLAADVLELGPTYIIDSMDCDNLERNRFISIFKRDKLGRATEADLRIIGTSDKLIQGGDALADAFLYTGACPRRDFTVYKKLYGFLPETVRRIRHNPTIHILSTHAGDLAAEQPIHGDKFYQLFADFVRAFQETGNGFETNYAGCKPTDTTYAYRALVHCISEDVRAAVGSS</sequence>
<evidence type="ECO:0000313" key="2">
    <source>
        <dbReference type="EMBL" id="CUS11286.1"/>
    </source>
</evidence>
<name>A0A292PUR6_9PEZI</name>
<gene>
    <name evidence="2" type="ORF">GSTUAT00004650001</name>
</gene>
<evidence type="ECO:0000313" key="3">
    <source>
        <dbReference type="Proteomes" id="UP001412239"/>
    </source>
</evidence>
<dbReference type="Proteomes" id="UP001412239">
    <property type="component" value="Unassembled WGS sequence"/>
</dbReference>